<dbReference type="InterPro" id="IPR001482">
    <property type="entry name" value="T2SS/T4SS_dom"/>
</dbReference>
<feature type="domain" description="AAA+ ATPase" evidence="3">
    <location>
        <begin position="330"/>
        <end position="458"/>
    </location>
</feature>
<evidence type="ECO:0000313" key="4">
    <source>
        <dbReference type="EMBL" id="MST99178.1"/>
    </source>
</evidence>
<dbReference type="Proteomes" id="UP000435649">
    <property type="component" value="Unassembled WGS sequence"/>
</dbReference>
<evidence type="ECO:0000259" key="3">
    <source>
        <dbReference type="SMART" id="SM00382"/>
    </source>
</evidence>
<dbReference type="Pfam" id="PF00437">
    <property type="entry name" value="T2SSE"/>
    <property type="match status" value="1"/>
</dbReference>
<proteinExistence type="inferred from homology"/>
<dbReference type="GO" id="GO:0016887">
    <property type="term" value="F:ATP hydrolysis activity"/>
    <property type="evidence" value="ECO:0007669"/>
    <property type="project" value="InterPro"/>
</dbReference>
<comment type="similarity">
    <text evidence="1">Belongs to the GSP E family.</text>
</comment>
<dbReference type="AlphaFoldDB" id="A0A844G9V6"/>
<gene>
    <name evidence="4" type="ORF">FYJ85_19290</name>
</gene>
<dbReference type="PANTHER" id="PTHR30486">
    <property type="entry name" value="TWITCHING MOTILITY PROTEIN PILT"/>
    <property type="match status" value="1"/>
</dbReference>
<dbReference type="SMART" id="SM00382">
    <property type="entry name" value="AAA"/>
    <property type="match status" value="1"/>
</dbReference>
<organism evidence="4 5">
    <name type="scientific">Victivallis lenta</name>
    <dbReference type="NCBI Taxonomy" id="2606640"/>
    <lineage>
        <taxon>Bacteria</taxon>
        <taxon>Pseudomonadati</taxon>
        <taxon>Lentisphaerota</taxon>
        <taxon>Lentisphaeria</taxon>
        <taxon>Victivallales</taxon>
        <taxon>Victivallaceae</taxon>
        <taxon>Victivallis</taxon>
    </lineage>
</organism>
<dbReference type="RefSeq" id="WP_154420339.1">
    <property type="nucleotide sequence ID" value="NZ_DBFCZM010000096.1"/>
</dbReference>
<dbReference type="InterPro" id="IPR006321">
    <property type="entry name" value="PilT/PilU"/>
</dbReference>
<dbReference type="NCBIfam" id="TIGR01420">
    <property type="entry name" value="pilT_fam"/>
    <property type="match status" value="1"/>
</dbReference>
<evidence type="ECO:0000313" key="5">
    <source>
        <dbReference type="Proteomes" id="UP000435649"/>
    </source>
</evidence>
<dbReference type="PANTHER" id="PTHR30486:SF6">
    <property type="entry name" value="TYPE IV PILUS RETRACTATION ATPASE PILT"/>
    <property type="match status" value="1"/>
</dbReference>
<evidence type="ECO:0000256" key="2">
    <source>
        <dbReference type="SAM" id="MobiDB-lite"/>
    </source>
</evidence>
<feature type="compositionally biased region" description="Basic and acidic residues" evidence="2">
    <location>
        <begin position="146"/>
        <end position="161"/>
    </location>
</feature>
<feature type="region of interest" description="Disordered" evidence="2">
    <location>
        <begin position="79"/>
        <end position="162"/>
    </location>
</feature>
<dbReference type="InterPro" id="IPR050921">
    <property type="entry name" value="T4SS_GSP_E_ATPase"/>
</dbReference>
<protein>
    <submittedName>
        <fullName evidence="4">PilT/PilU family type 4a pilus ATPase</fullName>
    </submittedName>
</protein>
<dbReference type="InterPro" id="IPR003593">
    <property type="entry name" value="AAA+_ATPase"/>
</dbReference>
<reference evidence="4 5" key="1">
    <citation type="submission" date="2019-08" db="EMBL/GenBank/DDBJ databases">
        <title>In-depth cultivation of the pig gut microbiome towards novel bacterial diversity and tailored functional studies.</title>
        <authorList>
            <person name="Wylensek D."/>
            <person name="Hitch T.C.A."/>
            <person name="Clavel T."/>
        </authorList>
    </citation>
    <scope>NUCLEOTIDE SEQUENCE [LARGE SCALE GENOMIC DNA]</scope>
    <source>
        <strain evidence="4 5">BBE-744-WT-12</strain>
    </source>
</reference>
<evidence type="ECO:0000256" key="1">
    <source>
        <dbReference type="ARBA" id="ARBA00006611"/>
    </source>
</evidence>
<dbReference type="SUPFAM" id="SSF52540">
    <property type="entry name" value="P-loop containing nucleoside triphosphate hydrolases"/>
    <property type="match status" value="1"/>
</dbReference>
<keyword evidence="5" id="KW-1185">Reference proteome</keyword>
<comment type="caution">
    <text evidence="4">The sequence shown here is derived from an EMBL/GenBank/DDBJ whole genome shotgun (WGS) entry which is preliminary data.</text>
</comment>
<accession>A0A844G9V6</accession>
<dbReference type="GO" id="GO:0005524">
    <property type="term" value="F:ATP binding"/>
    <property type="evidence" value="ECO:0007669"/>
    <property type="project" value="InterPro"/>
</dbReference>
<feature type="compositionally biased region" description="Low complexity" evidence="2">
    <location>
        <begin position="87"/>
        <end position="136"/>
    </location>
</feature>
<dbReference type="InterPro" id="IPR027417">
    <property type="entry name" value="P-loop_NTPase"/>
</dbReference>
<dbReference type="EMBL" id="VUNS01000030">
    <property type="protein sequence ID" value="MST99178.1"/>
    <property type="molecule type" value="Genomic_DNA"/>
</dbReference>
<sequence length="570" mass="62485">MPLDIQWFIYALISNGAITQADADRFYQSLGANPDLEAYAQLVLDQLVSGLSEEDQQSVLEQIQSVIDYAVAQAETGIAPNLPQNKPARPGFPGGAAAARPGFPPAQRAGAFPPAQRAAAFPPAQRAGAFPPARRGYIPPSPGSRDMGEPPEERRGGDGGRARTAIVQDSATRFDSVDIDLSQIQSYADLPSLRNVSEMSDPELQQLVITLLTCLRALGASDLHISAGSPPFVRRMLQIERIDDWVIPEEDAFRLNTVLLSAERKKRFEEDMDINFALEIGADRFRVCLMMHKDGSAASYRLVPDHICSLEELGFLDHDVTHIKRLLDYHNGLVLVTGPIGSGKTTTLAAMVDIINEKRTDHIITVEDPIEILQNSKNCQVTQREIGKHTISYRTALKAALREDPDVIVIGELHDLETIENAITASETGHLVIGTLHTSDAANTLNRLLDVFPPSQQPQIRAMTAGSLRGIICQRLIPAADGGLTTAYEILINNMAVGNIISEGKAFKLKSTMQIGNKQGMCTLDQCLLEKYKAGLITYEVAKYYMHDQAETAQLEREYAIRQAQQLQAN</sequence>
<dbReference type="CDD" id="cd01131">
    <property type="entry name" value="PilT"/>
    <property type="match status" value="1"/>
</dbReference>
<name>A0A844G9V6_9BACT</name>
<dbReference type="Gene3D" id="3.30.450.90">
    <property type="match status" value="1"/>
</dbReference>
<dbReference type="Gene3D" id="3.40.50.300">
    <property type="entry name" value="P-loop containing nucleotide triphosphate hydrolases"/>
    <property type="match status" value="1"/>
</dbReference>